<keyword evidence="1" id="KW-0472">Membrane</keyword>
<dbReference type="EMBL" id="JXTB01000404">
    <property type="protein sequence ID" value="PON41898.1"/>
    <property type="molecule type" value="Genomic_DNA"/>
</dbReference>
<evidence type="ECO:0008006" key="4">
    <source>
        <dbReference type="Google" id="ProtNLM"/>
    </source>
</evidence>
<accession>A0A2P5AZB9</accession>
<keyword evidence="1" id="KW-0812">Transmembrane</keyword>
<sequence length="103" mass="11784">MEEREWMRERALEMDSHQDCIGSSEVVMVAVVMAGFGVVVVVVEEMVEEDGELPKSMAVGLQLSCLLFLPSVRRRRLLWISLNKLIMKPATQDGRRKLEMHLI</sequence>
<keyword evidence="1" id="KW-1133">Transmembrane helix</keyword>
<organism evidence="2 3">
    <name type="scientific">Parasponia andersonii</name>
    <name type="common">Sponia andersonii</name>
    <dbReference type="NCBI Taxonomy" id="3476"/>
    <lineage>
        <taxon>Eukaryota</taxon>
        <taxon>Viridiplantae</taxon>
        <taxon>Streptophyta</taxon>
        <taxon>Embryophyta</taxon>
        <taxon>Tracheophyta</taxon>
        <taxon>Spermatophyta</taxon>
        <taxon>Magnoliopsida</taxon>
        <taxon>eudicotyledons</taxon>
        <taxon>Gunneridae</taxon>
        <taxon>Pentapetalae</taxon>
        <taxon>rosids</taxon>
        <taxon>fabids</taxon>
        <taxon>Rosales</taxon>
        <taxon>Cannabaceae</taxon>
        <taxon>Parasponia</taxon>
    </lineage>
</organism>
<evidence type="ECO:0000256" key="1">
    <source>
        <dbReference type="SAM" id="Phobius"/>
    </source>
</evidence>
<protein>
    <recommendedName>
        <fullName evidence="4">Transmembrane protein</fullName>
    </recommendedName>
</protein>
<dbReference type="Proteomes" id="UP000237105">
    <property type="component" value="Unassembled WGS sequence"/>
</dbReference>
<feature type="transmembrane region" description="Helical" evidence="1">
    <location>
        <begin position="21"/>
        <end position="43"/>
    </location>
</feature>
<keyword evidence="3" id="KW-1185">Reference proteome</keyword>
<comment type="caution">
    <text evidence="2">The sequence shown here is derived from an EMBL/GenBank/DDBJ whole genome shotgun (WGS) entry which is preliminary data.</text>
</comment>
<dbReference type="AlphaFoldDB" id="A0A2P5AZB9"/>
<proteinExistence type="predicted"/>
<evidence type="ECO:0000313" key="3">
    <source>
        <dbReference type="Proteomes" id="UP000237105"/>
    </source>
</evidence>
<name>A0A2P5AZB9_PARAD</name>
<reference evidence="3" key="1">
    <citation type="submission" date="2016-06" db="EMBL/GenBank/DDBJ databases">
        <title>Parallel loss of symbiosis genes in relatives of nitrogen-fixing non-legume Parasponia.</title>
        <authorList>
            <person name="Van Velzen R."/>
            <person name="Holmer R."/>
            <person name="Bu F."/>
            <person name="Rutten L."/>
            <person name="Van Zeijl A."/>
            <person name="Liu W."/>
            <person name="Santuari L."/>
            <person name="Cao Q."/>
            <person name="Sharma T."/>
            <person name="Shen D."/>
            <person name="Roswanjaya Y."/>
            <person name="Wardhani T."/>
            <person name="Kalhor M.S."/>
            <person name="Jansen J."/>
            <person name="Van den Hoogen J."/>
            <person name="Gungor B."/>
            <person name="Hartog M."/>
            <person name="Hontelez J."/>
            <person name="Verver J."/>
            <person name="Yang W.-C."/>
            <person name="Schijlen E."/>
            <person name="Repin R."/>
            <person name="Schilthuizen M."/>
            <person name="Schranz E."/>
            <person name="Heidstra R."/>
            <person name="Miyata K."/>
            <person name="Fedorova E."/>
            <person name="Kohlen W."/>
            <person name="Bisseling T."/>
            <person name="Smit S."/>
            <person name="Geurts R."/>
        </authorList>
    </citation>
    <scope>NUCLEOTIDE SEQUENCE [LARGE SCALE GENOMIC DNA]</scope>
    <source>
        <strain evidence="3">cv. WU1-14</strain>
    </source>
</reference>
<evidence type="ECO:0000313" key="2">
    <source>
        <dbReference type="EMBL" id="PON41898.1"/>
    </source>
</evidence>
<gene>
    <name evidence="2" type="ORF">PanWU01x14_285650</name>
</gene>